<evidence type="ECO:0000256" key="1">
    <source>
        <dbReference type="SAM" id="MobiDB-lite"/>
    </source>
</evidence>
<dbReference type="Proteomes" id="UP001501495">
    <property type="component" value="Unassembled WGS sequence"/>
</dbReference>
<reference evidence="3" key="1">
    <citation type="journal article" date="2019" name="Int. J. Syst. Evol. Microbiol.">
        <title>The Global Catalogue of Microorganisms (GCM) 10K type strain sequencing project: providing services to taxonomists for standard genome sequencing and annotation.</title>
        <authorList>
            <consortium name="The Broad Institute Genomics Platform"/>
            <consortium name="The Broad Institute Genome Sequencing Center for Infectious Disease"/>
            <person name="Wu L."/>
            <person name="Ma J."/>
        </authorList>
    </citation>
    <scope>NUCLEOTIDE SEQUENCE [LARGE SCALE GENOMIC DNA]</scope>
    <source>
        <strain evidence="3">JCM 16703</strain>
    </source>
</reference>
<name>A0ABP7XSP3_9ACTN</name>
<dbReference type="RefSeq" id="WP_344734613.1">
    <property type="nucleotide sequence ID" value="NZ_BAAAZH010000026.1"/>
</dbReference>
<proteinExistence type="predicted"/>
<comment type="caution">
    <text evidence="2">The sequence shown here is derived from an EMBL/GenBank/DDBJ whole genome shotgun (WGS) entry which is preliminary data.</text>
</comment>
<evidence type="ECO:0000313" key="2">
    <source>
        <dbReference type="EMBL" id="GAA4125198.1"/>
    </source>
</evidence>
<gene>
    <name evidence="2" type="ORF">GCM10022215_33490</name>
</gene>
<sequence>MIARRPARERRESAADALDRVETGDIAGLREGHRPPFMPSLLRPPGAQPAATTADVVDLLAQLRAVVGLGVDLDELGDAVVDGRRGA</sequence>
<feature type="compositionally biased region" description="Basic and acidic residues" evidence="1">
    <location>
        <begin position="23"/>
        <end position="34"/>
    </location>
</feature>
<dbReference type="EMBL" id="BAAAZH010000026">
    <property type="protein sequence ID" value="GAA4125198.1"/>
    <property type="molecule type" value="Genomic_DNA"/>
</dbReference>
<protein>
    <submittedName>
        <fullName evidence="2">Uncharacterized protein</fullName>
    </submittedName>
</protein>
<organism evidence="2 3">
    <name type="scientific">Nocardioides fonticola</name>
    <dbReference type="NCBI Taxonomy" id="450363"/>
    <lineage>
        <taxon>Bacteria</taxon>
        <taxon>Bacillati</taxon>
        <taxon>Actinomycetota</taxon>
        <taxon>Actinomycetes</taxon>
        <taxon>Propionibacteriales</taxon>
        <taxon>Nocardioidaceae</taxon>
        <taxon>Nocardioides</taxon>
    </lineage>
</organism>
<accession>A0ABP7XSP3</accession>
<evidence type="ECO:0000313" key="3">
    <source>
        <dbReference type="Proteomes" id="UP001501495"/>
    </source>
</evidence>
<feature type="region of interest" description="Disordered" evidence="1">
    <location>
        <begin position="23"/>
        <end position="51"/>
    </location>
</feature>
<keyword evidence="3" id="KW-1185">Reference proteome</keyword>